<feature type="transmembrane region" description="Helical" evidence="8">
    <location>
        <begin position="312"/>
        <end position="332"/>
    </location>
</feature>
<feature type="region of interest" description="Disordered" evidence="7">
    <location>
        <begin position="596"/>
        <end position="616"/>
    </location>
</feature>
<feature type="transmembrane region" description="Helical" evidence="8">
    <location>
        <begin position="397"/>
        <end position="419"/>
    </location>
</feature>
<dbReference type="CDD" id="cd06257">
    <property type="entry name" value="DnaJ"/>
    <property type="match status" value="1"/>
</dbReference>
<dbReference type="OrthoDB" id="6075923at2759"/>
<dbReference type="InterPro" id="IPR026894">
    <property type="entry name" value="DnaJ_X"/>
</dbReference>
<dbReference type="SMART" id="SM00271">
    <property type="entry name" value="DnaJ"/>
    <property type="match status" value="1"/>
</dbReference>
<dbReference type="PRINTS" id="PR00625">
    <property type="entry name" value="JDOMAIN"/>
</dbReference>
<organism evidence="10 11">
    <name type="scientific">Mucor saturninus</name>
    <dbReference type="NCBI Taxonomy" id="64648"/>
    <lineage>
        <taxon>Eukaryota</taxon>
        <taxon>Fungi</taxon>
        <taxon>Fungi incertae sedis</taxon>
        <taxon>Mucoromycota</taxon>
        <taxon>Mucoromycotina</taxon>
        <taxon>Mucoromycetes</taxon>
        <taxon>Mucorales</taxon>
        <taxon>Mucorineae</taxon>
        <taxon>Mucoraceae</taxon>
        <taxon>Mucor</taxon>
    </lineage>
</organism>
<dbReference type="InterPro" id="IPR002668">
    <property type="entry name" value="CNT_N_dom"/>
</dbReference>
<evidence type="ECO:0000313" key="10">
    <source>
        <dbReference type="EMBL" id="KAG2208244.1"/>
    </source>
</evidence>
<feature type="transmembrane region" description="Helical" evidence="8">
    <location>
        <begin position="68"/>
        <end position="88"/>
    </location>
</feature>
<dbReference type="PROSITE" id="PS50076">
    <property type="entry name" value="DNAJ_2"/>
    <property type="match status" value="1"/>
</dbReference>
<dbReference type="InterPro" id="IPR036869">
    <property type="entry name" value="J_dom_sf"/>
</dbReference>
<comment type="subcellular location">
    <subcellularLocation>
        <location evidence="1">Cell membrane</location>
        <topology evidence="1">Multi-pass membrane protein</topology>
    </subcellularLocation>
</comment>
<accession>A0A8H7RBF3</accession>
<feature type="transmembrane region" description="Helical" evidence="8">
    <location>
        <begin position="43"/>
        <end position="62"/>
    </location>
</feature>
<protein>
    <recommendedName>
        <fullName evidence="9">J domain-containing protein</fullName>
    </recommendedName>
</protein>
<dbReference type="Gene3D" id="1.10.287.110">
    <property type="entry name" value="DnaJ domain"/>
    <property type="match status" value="1"/>
</dbReference>
<comment type="similarity">
    <text evidence="2">Belongs to the concentrative nucleoside transporter (CNT) (TC 2.A.41) family.</text>
</comment>
<evidence type="ECO:0000313" key="11">
    <source>
        <dbReference type="Proteomes" id="UP000603453"/>
    </source>
</evidence>
<dbReference type="InterPro" id="IPR018253">
    <property type="entry name" value="DnaJ_domain_CS"/>
</dbReference>
<feature type="transmembrane region" description="Helical" evidence="8">
    <location>
        <begin position="431"/>
        <end position="450"/>
    </location>
</feature>
<name>A0A8H7RBF3_9FUNG</name>
<evidence type="ECO:0000256" key="6">
    <source>
        <dbReference type="ARBA" id="ARBA00023136"/>
    </source>
</evidence>
<evidence type="ECO:0000256" key="8">
    <source>
        <dbReference type="SAM" id="Phobius"/>
    </source>
</evidence>
<dbReference type="PANTHER" id="PTHR10590:SF4">
    <property type="entry name" value="SOLUTE CARRIER FAMILY 28 MEMBER 3"/>
    <property type="match status" value="1"/>
</dbReference>
<evidence type="ECO:0000259" key="9">
    <source>
        <dbReference type="PROSITE" id="PS50076"/>
    </source>
</evidence>
<dbReference type="PANTHER" id="PTHR10590">
    <property type="entry name" value="SODIUM/NUCLEOSIDE COTRANSPORTER"/>
    <property type="match status" value="1"/>
</dbReference>
<dbReference type="GO" id="GO:0005886">
    <property type="term" value="C:plasma membrane"/>
    <property type="evidence" value="ECO:0007669"/>
    <property type="project" value="UniProtKB-SubCell"/>
</dbReference>
<dbReference type="InterPro" id="IPR008276">
    <property type="entry name" value="C_nuclsd_transpt"/>
</dbReference>
<evidence type="ECO:0000256" key="4">
    <source>
        <dbReference type="ARBA" id="ARBA00022692"/>
    </source>
</evidence>
<proteinExistence type="inferred from homology"/>
<dbReference type="Pfam" id="PF00226">
    <property type="entry name" value="DnaJ"/>
    <property type="match status" value="1"/>
</dbReference>
<evidence type="ECO:0000256" key="3">
    <source>
        <dbReference type="ARBA" id="ARBA00022475"/>
    </source>
</evidence>
<dbReference type="Proteomes" id="UP000603453">
    <property type="component" value="Unassembled WGS sequence"/>
</dbReference>
<dbReference type="Pfam" id="PF01773">
    <property type="entry name" value="Nucleos_tra2_N"/>
    <property type="match status" value="1"/>
</dbReference>
<dbReference type="Pfam" id="PF07670">
    <property type="entry name" value="Gate"/>
    <property type="match status" value="1"/>
</dbReference>
<feature type="transmembrane region" description="Helical" evidence="8">
    <location>
        <begin position="236"/>
        <end position="257"/>
    </location>
</feature>
<keyword evidence="6 8" id="KW-0472">Membrane</keyword>
<dbReference type="EMBL" id="JAEPRD010000020">
    <property type="protein sequence ID" value="KAG2208244.1"/>
    <property type="molecule type" value="Genomic_DNA"/>
</dbReference>
<gene>
    <name evidence="10" type="ORF">INT47_006099</name>
</gene>
<dbReference type="InterPro" id="IPR011642">
    <property type="entry name" value="Gate_dom"/>
</dbReference>
<dbReference type="GO" id="GO:0005337">
    <property type="term" value="F:nucleoside transmembrane transporter activity"/>
    <property type="evidence" value="ECO:0007669"/>
    <property type="project" value="InterPro"/>
</dbReference>
<dbReference type="Pfam" id="PF14308">
    <property type="entry name" value="DnaJ-X"/>
    <property type="match status" value="1"/>
</dbReference>
<keyword evidence="11" id="KW-1185">Reference proteome</keyword>
<feature type="transmembrane region" description="Helical" evidence="8">
    <location>
        <begin position="152"/>
        <end position="168"/>
    </location>
</feature>
<feature type="domain" description="J" evidence="9">
    <location>
        <begin position="623"/>
        <end position="688"/>
    </location>
</feature>
<evidence type="ECO:0000256" key="7">
    <source>
        <dbReference type="SAM" id="MobiDB-lite"/>
    </source>
</evidence>
<dbReference type="SUPFAM" id="SSF46565">
    <property type="entry name" value="Chaperone J-domain"/>
    <property type="match status" value="1"/>
</dbReference>
<keyword evidence="4 8" id="KW-0812">Transmembrane</keyword>
<feature type="transmembrane region" description="Helical" evidence="8">
    <location>
        <begin position="122"/>
        <end position="140"/>
    </location>
</feature>
<dbReference type="GO" id="GO:0015293">
    <property type="term" value="F:symporter activity"/>
    <property type="evidence" value="ECO:0007669"/>
    <property type="project" value="TreeGrafter"/>
</dbReference>
<evidence type="ECO:0000256" key="2">
    <source>
        <dbReference type="ARBA" id="ARBA00009033"/>
    </source>
</evidence>
<comment type="caution">
    <text evidence="10">The sequence shown here is derived from an EMBL/GenBank/DDBJ whole genome shotgun (WGS) entry which is preliminary data.</text>
</comment>
<dbReference type="InterPro" id="IPR011657">
    <property type="entry name" value="CNT_C_dom"/>
</dbReference>
<dbReference type="AlphaFoldDB" id="A0A8H7RBF3"/>
<feature type="transmembrane region" description="Helical" evidence="8">
    <location>
        <begin position="269"/>
        <end position="292"/>
    </location>
</feature>
<dbReference type="PROSITE" id="PS00636">
    <property type="entry name" value="DNAJ_1"/>
    <property type="match status" value="1"/>
</dbReference>
<dbReference type="Pfam" id="PF07662">
    <property type="entry name" value="Nucleos_tra2_C"/>
    <property type="match status" value="1"/>
</dbReference>
<keyword evidence="5 8" id="KW-1133">Transmembrane helix</keyword>
<reference evidence="10" key="1">
    <citation type="submission" date="2020-12" db="EMBL/GenBank/DDBJ databases">
        <title>Metabolic potential, ecology and presence of endohyphal bacteria is reflected in genomic diversity of Mucoromycotina.</title>
        <authorList>
            <person name="Muszewska A."/>
            <person name="Okrasinska A."/>
            <person name="Steczkiewicz K."/>
            <person name="Drgas O."/>
            <person name="Orlowska M."/>
            <person name="Perlinska-Lenart U."/>
            <person name="Aleksandrzak-Piekarczyk T."/>
            <person name="Szatraj K."/>
            <person name="Zielenkiewicz U."/>
            <person name="Pilsyk S."/>
            <person name="Malc E."/>
            <person name="Mieczkowski P."/>
            <person name="Kruszewska J.S."/>
            <person name="Biernat P."/>
            <person name="Pawlowska J."/>
        </authorList>
    </citation>
    <scope>NUCLEOTIDE SEQUENCE</scope>
    <source>
        <strain evidence="10">WA0000017839</strain>
    </source>
</reference>
<evidence type="ECO:0000256" key="1">
    <source>
        <dbReference type="ARBA" id="ARBA00004651"/>
    </source>
</evidence>
<feature type="transmembrane region" description="Helical" evidence="8">
    <location>
        <begin position="492"/>
        <end position="518"/>
    </location>
</feature>
<feature type="compositionally biased region" description="Polar residues" evidence="7">
    <location>
        <begin position="596"/>
        <end position="607"/>
    </location>
</feature>
<sequence>MDPPVVITICDHEAKPSSPSSNSSSHTASSVIRVSFYHRYRKYIHILIWFGLTGFLCAAYSLQIPKGYNQELLVLGIIYAYITLYLIFCHVSTDIVTQPCSSLLKTVGRLLGRYVGKGKRMMVIYACLVTVIMAATVFSFPEKPDSPRLKRLISFFGLFIFILSTWGSSKHRYKVQWNTITTAILLQFLLALFVFRTDVGHDLFHWISSFVESFLHEAYYGSEFVFGTAAANAGTFALNVFPAVIFFASVVQMLYYLGTIQWVLNKVSIVFIHLLAISGAESVVAIASPFLGACENALLIEPLIPNLTKSEIHQIMTSGFATISGSVLYGYIAMGVSGQALLTSCIMSIPCSVAVSKLRYPETELSATQSKVEIHVDDDTTNILHAAGKGAEVGIKIVFLILANIISILAILYAINGFLTWLGNFVNIDNLTLELITGYVFVPIAWLIGADNKDLVIVGRLMATKIWSNEFIAFKQMTDLYKGQLSVRSQLVTTYALCGFANFGSVGMQVAVLVALAPDRTGDISQLAVSSLICGSLSTWLSAAVAESRKPEPYIKSSCKKCITPIEFLPEGQSVGQKVSVKCWACEQVETYLVTEQPSKPSTAKPKTNTRKKGTDDKPVSIEYYELLGISHTATGDEIKKAYRKMAIKYHPDKNQNDPTAEDKFKKLSEAYQVLSDPKLRKRYNEVGEENGIKPDGGFVDPEDFFKQSFGGDRFLDIIGEISIGKDMRDALETAEEGNEDDLSPEDKAAREVQKVESEQERNLVRLKRVEILADKLVTKLNTYDQHNPQRFVDAVKKEAEDLKLENHGVELLHAIGYAYNMKVNQYSSKKFAFGLGGMFHSMKEKGYIFSQTVGTLRTAYDLQSTFGELQKAEENGVTEEEKARLEEAAAIKGLQAIWRGSKLEIESVLRDVCDIVLEDKKCTKEELSNRIHALGIIGSIYQSVMPEPIPDAV</sequence>
<keyword evidence="3" id="KW-1003">Cell membrane</keyword>
<evidence type="ECO:0000256" key="5">
    <source>
        <dbReference type="ARBA" id="ARBA00022989"/>
    </source>
</evidence>
<feature type="transmembrane region" description="Helical" evidence="8">
    <location>
        <begin position="175"/>
        <end position="195"/>
    </location>
</feature>
<dbReference type="InterPro" id="IPR001623">
    <property type="entry name" value="DnaJ_domain"/>
</dbReference>